<keyword evidence="4" id="KW-1185">Reference proteome</keyword>
<accession>A0A9W4XKJ2</accession>
<name>A0A9W4XKJ2_9ASCO</name>
<organism evidence="3 4">
    <name type="scientific">Candida verbasci</name>
    <dbReference type="NCBI Taxonomy" id="1227364"/>
    <lineage>
        <taxon>Eukaryota</taxon>
        <taxon>Fungi</taxon>
        <taxon>Dikarya</taxon>
        <taxon>Ascomycota</taxon>
        <taxon>Saccharomycotina</taxon>
        <taxon>Pichiomycetes</taxon>
        <taxon>Debaryomycetaceae</taxon>
        <taxon>Candida/Lodderomyces clade</taxon>
        <taxon>Candida</taxon>
    </lineage>
</organism>
<feature type="compositionally biased region" description="Basic and acidic residues" evidence="1">
    <location>
        <begin position="7"/>
        <end position="31"/>
    </location>
</feature>
<feature type="domain" description="DUF4110" evidence="2">
    <location>
        <begin position="542"/>
        <end position="627"/>
    </location>
</feature>
<dbReference type="InterPro" id="IPR025183">
    <property type="entry name" value="DUF4110"/>
</dbReference>
<sequence>MAKKDKKSKEAKKARTAEKQKKHLSKAESKNKKLAKKLGEEEEDEDIDTILAQYAKEQEEFNEIKVEIINKVPKRINPAMVSNPAHNKRELIMFGGESMEGKTSHFHNELFTYSIDNDTWRKITSKNSPLPRSSHTMCSHPSGIILLFGGEFSSPKQSTFYHYGDTWILDCDTKEWEKVHAKKSPSPRSGHRMAVWKNHIILHGGFRDLGNSTSYLDDMWIFDITEFKWYQVEFPPNHPIPDARSGHSLISYADGAVLYGGYTTIKTKKKNIQKGKVLNDCWLIKMKSDSKGIRFERRKKQGQLPSPRVGCSLVYHKNRGILFGGVYDFDESEENLESEFYNNLYSYHIDNNRWYNLTLKPLRNKKKEVIKEKTRDEGLEEILNQILKKANLNDDDEDNEEIEKLKKLEEDEEPIDKEMKEYPMIKQLPHPRFNATTCVVDDVLYIFGGIYEKGEREYSLDSFYAIDLGRLDGTKVFWEDLTELEKDVENSDDEFDDEDGEEDEEEEEEEAQDEDEQEVESEKEEEEEEEEDENSLEAQYPDLTPWLPIPKPFENLRQFYLRTGADFLKWAMTGKNELRGKYLKKAAFDLCENRFWERREAVAVAEEDLEELGGVGDVIEKDLTKTTKRR</sequence>
<evidence type="ECO:0000256" key="1">
    <source>
        <dbReference type="SAM" id="MobiDB-lite"/>
    </source>
</evidence>
<dbReference type="Gene3D" id="2.120.10.80">
    <property type="entry name" value="Kelch-type beta propeller"/>
    <property type="match status" value="3"/>
</dbReference>
<evidence type="ECO:0000313" key="3">
    <source>
        <dbReference type="EMBL" id="CAI5757132.1"/>
    </source>
</evidence>
<feature type="region of interest" description="Disordered" evidence="1">
    <location>
        <begin position="1"/>
        <end position="45"/>
    </location>
</feature>
<dbReference type="EMBL" id="CANTUO010000001">
    <property type="protein sequence ID" value="CAI5757132.1"/>
    <property type="molecule type" value="Genomic_DNA"/>
</dbReference>
<evidence type="ECO:0000313" key="4">
    <source>
        <dbReference type="Proteomes" id="UP001152885"/>
    </source>
</evidence>
<proteinExistence type="predicted"/>
<dbReference type="Pfam" id="PF13422">
    <property type="entry name" value="DUF4110"/>
    <property type="match status" value="1"/>
</dbReference>
<feature type="region of interest" description="Disordered" evidence="1">
    <location>
        <begin position="486"/>
        <end position="544"/>
    </location>
</feature>
<protein>
    <recommendedName>
        <fullName evidence="2">DUF4110 domain-containing protein</fullName>
    </recommendedName>
</protein>
<reference evidence="3" key="1">
    <citation type="submission" date="2022-12" db="EMBL/GenBank/DDBJ databases">
        <authorList>
            <person name="Brejova B."/>
        </authorList>
    </citation>
    <scope>NUCLEOTIDE SEQUENCE</scope>
</reference>
<dbReference type="AlphaFoldDB" id="A0A9W4XKJ2"/>
<dbReference type="PANTHER" id="PTHR46063:SF1">
    <property type="entry name" value="KELCH DOMAIN-CONTAINING PROTEIN 4"/>
    <property type="match status" value="1"/>
</dbReference>
<dbReference type="OrthoDB" id="4447at2759"/>
<comment type="caution">
    <text evidence="3">The sequence shown here is derived from an EMBL/GenBank/DDBJ whole genome shotgun (WGS) entry which is preliminary data.</text>
</comment>
<dbReference type="Pfam" id="PF01344">
    <property type="entry name" value="Kelch_1"/>
    <property type="match status" value="1"/>
</dbReference>
<dbReference type="InterPro" id="IPR006652">
    <property type="entry name" value="Kelch_1"/>
</dbReference>
<dbReference type="InterPro" id="IPR052588">
    <property type="entry name" value="Kelch_domain_protein"/>
</dbReference>
<dbReference type="InterPro" id="IPR015915">
    <property type="entry name" value="Kelch-typ_b-propeller"/>
</dbReference>
<feature type="compositionally biased region" description="Acidic residues" evidence="1">
    <location>
        <begin position="490"/>
        <end position="535"/>
    </location>
</feature>
<dbReference type="Pfam" id="PF24681">
    <property type="entry name" value="Kelch_KLHDC2_KLHL20_DRC7"/>
    <property type="match status" value="1"/>
</dbReference>
<dbReference type="SUPFAM" id="SSF117281">
    <property type="entry name" value="Kelch motif"/>
    <property type="match status" value="1"/>
</dbReference>
<dbReference type="Proteomes" id="UP001152885">
    <property type="component" value="Unassembled WGS sequence"/>
</dbReference>
<evidence type="ECO:0000259" key="2">
    <source>
        <dbReference type="Pfam" id="PF13422"/>
    </source>
</evidence>
<gene>
    <name evidence="3" type="ORF">CANVERA_P1649</name>
</gene>
<dbReference type="PANTHER" id="PTHR46063">
    <property type="entry name" value="KELCH DOMAIN-CONTAINING PROTEIN"/>
    <property type="match status" value="1"/>
</dbReference>